<proteinExistence type="predicted"/>
<reference evidence="2" key="1">
    <citation type="journal article" date="2014" name="Int. J. Syst. Evol. Microbiol.">
        <title>Complete genome of a new Firmicutes species belonging to the dominant human colonic microbiota ('Ruminococcus bicirculans') reveals two chromosomes and a selective capacity to utilize plant glucans.</title>
        <authorList>
            <consortium name="NISC Comparative Sequencing Program"/>
            <person name="Wegmann U."/>
            <person name="Louis P."/>
            <person name="Goesmann A."/>
            <person name="Henrissat B."/>
            <person name="Duncan S.H."/>
            <person name="Flint H.J."/>
        </authorList>
    </citation>
    <scope>NUCLEOTIDE SEQUENCE</scope>
    <source>
        <strain evidence="2">NBRC 108894</strain>
    </source>
</reference>
<evidence type="ECO:0000256" key="1">
    <source>
        <dbReference type="SAM" id="MobiDB-lite"/>
    </source>
</evidence>
<evidence type="ECO:0000313" key="2">
    <source>
        <dbReference type="EMBL" id="GMA93226.1"/>
    </source>
</evidence>
<gene>
    <name evidence="2" type="ORF">GCM10025881_00500</name>
    <name evidence="3" type="ORF">GCM10025881_39580</name>
</gene>
<keyword evidence="4" id="KW-1185">Reference proteome</keyword>
<comment type="caution">
    <text evidence="2">The sequence shown here is derived from an EMBL/GenBank/DDBJ whole genome shotgun (WGS) entry which is preliminary data.</text>
</comment>
<reference evidence="2" key="3">
    <citation type="submission" date="2023-02" db="EMBL/GenBank/DDBJ databases">
        <authorList>
            <person name="Sun Q."/>
            <person name="Mori K."/>
        </authorList>
    </citation>
    <scope>NUCLEOTIDE SEQUENCE</scope>
    <source>
        <strain evidence="2">NBRC 108894</strain>
    </source>
</reference>
<evidence type="ECO:0000313" key="4">
    <source>
        <dbReference type="Proteomes" id="UP001157034"/>
    </source>
</evidence>
<dbReference type="EMBL" id="BSVB01000001">
    <property type="protein sequence ID" value="GMA97134.1"/>
    <property type="molecule type" value="Genomic_DNA"/>
</dbReference>
<sequence length="125" mass="14139">MLFDGAEFGHLAEPGSDEEWDFIGIPGILEPEQVSELLRSRQTRQARRSAGRPISDDVPPPLHRTLSEQRQLLNRLVSIRARNTGQTHAYVHAEVRRVNGGPEVARASVTQLQKRIDWLRARIGQ</sequence>
<evidence type="ECO:0000313" key="3">
    <source>
        <dbReference type="EMBL" id="GMA97134.1"/>
    </source>
</evidence>
<dbReference type="Proteomes" id="UP001157034">
    <property type="component" value="Unassembled WGS sequence"/>
</dbReference>
<dbReference type="EMBL" id="BSVB01000001">
    <property type="protein sequence ID" value="GMA93226.1"/>
    <property type="molecule type" value="Genomic_DNA"/>
</dbReference>
<feature type="region of interest" description="Disordered" evidence="1">
    <location>
        <begin position="38"/>
        <end position="64"/>
    </location>
</feature>
<name>A0ABQ6K0E0_9MICO</name>
<feature type="compositionally biased region" description="Basic residues" evidence="1">
    <location>
        <begin position="41"/>
        <end position="50"/>
    </location>
</feature>
<protein>
    <submittedName>
        <fullName evidence="2">Uncharacterized protein</fullName>
    </submittedName>
</protein>
<reference evidence="4" key="2">
    <citation type="journal article" date="2019" name="Int. J. Syst. Evol. Microbiol.">
        <title>The Global Catalogue of Microorganisms (GCM) 10K type strain sequencing project: providing services to taxonomists for standard genome sequencing and annotation.</title>
        <authorList>
            <consortium name="The Broad Institute Genomics Platform"/>
            <consortium name="The Broad Institute Genome Sequencing Center for Infectious Disease"/>
            <person name="Wu L."/>
            <person name="Ma J."/>
        </authorList>
    </citation>
    <scope>NUCLEOTIDE SEQUENCE [LARGE SCALE GENOMIC DNA]</scope>
    <source>
        <strain evidence="4">NBRC 108894</strain>
    </source>
</reference>
<organism evidence="2 4">
    <name type="scientific">Pseudolysinimonas kribbensis</name>
    <dbReference type="NCBI Taxonomy" id="433641"/>
    <lineage>
        <taxon>Bacteria</taxon>
        <taxon>Bacillati</taxon>
        <taxon>Actinomycetota</taxon>
        <taxon>Actinomycetes</taxon>
        <taxon>Micrococcales</taxon>
        <taxon>Microbacteriaceae</taxon>
        <taxon>Pseudolysinimonas</taxon>
    </lineage>
</organism>
<accession>A0ABQ6K0E0</accession>